<keyword evidence="1" id="KW-0812">Transmembrane</keyword>
<name>A0ABZ2PLK6_9NOCA</name>
<feature type="transmembrane region" description="Helical" evidence="1">
    <location>
        <begin position="44"/>
        <end position="64"/>
    </location>
</feature>
<keyword evidence="3" id="KW-1185">Reference proteome</keyword>
<sequence>MEREPEPTELSRRLTDPAPVIALGIALWVAATVVVLIVDRWSSALPVCLAGIGVGTVGFVLFLVQRAAARRGSKTAQRGLD</sequence>
<dbReference type="InterPro" id="IPR019681">
    <property type="entry name" value="DUF2530"/>
</dbReference>
<keyword evidence="1" id="KW-1133">Transmembrane helix</keyword>
<dbReference type="Pfam" id="PF10745">
    <property type="entry name" value="DUF2530"/>
    <property type="match status" value="1"/>
</dbReference>
<organism evidence="2 3">
    <name type="scientific">Rhodococcus sovatensis</name>
    <dbReference type="NCBI Taxonomy" id="1805840"/>
    <lineage>
        <taxon>Bacteria</taxon>
        <taxon>Bacillati</taxon>
        <taxon>Actinomycetota</taxon>
        <taxon>Actinomycetes</taxon>
        <taxon>Mycobacteriales</taxon>
        <taxon>Nocardiaceae</taxon>
        <taxon>Rhodococcus</taxon>
    </lineage>
</organism>
<evidence type="ECO:0000313" key="3">
    <source>
        <dbReference type="Proteomes" id="UP001432000"/>
    </source>
</evidence>
<keyword evidence="1" id="KW-0472">Membrane</keyword>
<reference evidence="2 3" key="1">
    <citation type="submission" date="2024-03" db="EMBL/GenBank/DDBJ databases">
        <title>Natural products discovery in diverse microorganisms through a two-stage MS feature dereplication strategy.</title>
        <authorList>
            <person name="Zhang R."/>
        </authorList>
    </citation>
    <scope>NUCLEOTIDE SEQUENCE [LARGE SCALE GENOMIC DNA]</scope>
    <source>
        <strain evidence="2 3">18930</strain>
    </source>
</reference>
<feature type="transmembrane region" description="Helical" evidence="1">
    <location>
        <begin position="20"/>
        <end position="38"/>
    </location>
</feature>
<proteinExistence type="predicted"/>
<protein>
    <submittedName>
        <fullName evidence="2">DUF2530 domain-containing protein</fullName>
    </submittedName>
</protein>
<accession>A0ABZ2PLK6</accession>
<dbReference type="RefSeq" id="WP_338889790.1">
    <property type="nucleotide sequence ID" value="NZ_CP147846.1"/>
</dbReference>
<evidence type="ECO:0000256" key="1">
    <source>
        <dbReference type="SAM" id="Phobius"/>
    </source>
</evidence>
<gene>
    <name evidence="2" type="ORF">WDS16_00875</name>
</gene>
<dbReference type="Proteomes" id="UP001432000">
    <property type="component" value="Chromosome"/>
</dbReference>
<dbReference type="EMBL" id="CP147846">
    <property type="protein sequence ID" value="WXG69155.1"/>
    <property type="molecule type" value="Genomic_DNA"/>
</dbReference>
<evidence type="ECO:0000313" key="2">
    <source>
        <dbReference type="EMBL" id="WXG69155.1"/>
    </source>
</evidence>